<protein>
    <submittedName>
        <fullName evidence="2">Uncharacterized protein</fullName>
    </submittedName>
</protein>
<reference evidence="2 3" key="1">
    <citation type="journal article" date="2019" name="Int. J. Syst. Evol. Microbiol.">
        <title>The Global Catalogue of Microorganisms (GCM) 10K type strain sequencing project: providing services to taxonomists for standard genome sequencing and annotation.</title>
        <authorList>
            <consortium name="The Broad Institute Genomics Platform"/>
            <consortium name="The Broad Institute Genome Sequencing Center for Infectious Disease"/>
            <person name="Wu L."/>
            <person name="Ma J."/>
        </authorList>
    </citation>
    <scope>NUCLEOTIDE SEQUENCE [LARGE SCALE GENOMIC DNA]</scope>
    <source>
        <strain evidence="2 3">JCM 6921</strain>
    </source>
</reference>
<dbReference type="EMBL" id="BAAATJ010000031">
    <property type="protein sequence ID" value="GAA2414055.1"/>
    <property type="molecule type" value="Genomic_DNA"/>
</dbReference>
<keyword evidence="3" id="KW-1185">Reference proteome</keyword>
<accession>A0ABN3IU70</accession>
<sequence length="245" mass="25827">MDDRLHGLLREAAEAHRPDSARMYARVRHGMATGAEGGRARRRTSGPSWSWPRTALAALASTALLLGGAHAVTSLGPDDGTADEVATAPLPPDPGPTAGASPPGGGPSTGGERVENGPLWARGSVDPHSHDYWAQSNIALGTRATLTAFELEVRIAQTGGVRSTGHWRTLPASHFTVTTREEDGSLVYRWTLKEGRTLPPGEHVFAVQYDHAAGTRDTGRDTYTATGTAPDGEHTLRGSFRSPAG</sequence>
<evidence type="ECO:0000313" key="3">
    <source>
        <dbReference type="Proteomes" id="UP001500058"/>
    </source>
</evidence>
<dbReference type="RefSeq" id="WP_344633347.1">
    <property type="nucleotide sequence ID" value="NZ_BAAATJ010000031.1"/>
</dbReference>
<name>A0ABN3IU70_9ACTN</name>
<organism evidence="2 3">
    <name type="scientific">Streptomyces glaucosporus</name>
    <dbReference type="NCBI Taxonomy" id="284044"/>
    <lineage>
        <taxon>Bacteria</taxon>
        <taxon>Bacillati</taxon>
        <taxon>Actinomycetota</taxon>
        <taxon>Actinomycetes</taxon>
        <taxon>Kitasatosporales</taxon>
        <taxon>Streptomycetaceae</taxon>
        <taxon>Streptomyces</taxon>
    </lineage>
</organism>
<comment type="caution">
    <text evidence="2">The sequence shown here is derived from an EMBL/GenBank/DDBJ whole genome shotgun (WGS) entry which is preliminary data.</text>
</comment>
<proteinExistence type="predicted"/>
<dbReference type="Proteomes" id="UP001500058">
    <property type="component" value="Unassembled WGS sequence"/>
</dbReference>
<feature type="region of interest" description="Disordered" evidence="1">
    <location>
        <begin position="31"/>
        <end position="50"/>
    </location>
</feature>
<gene>
    <name evidence="2" type="ORF">GCM10010420_49490</name>
</gene>
<evidence type="ECO:0000256" key="1">
    <source>
        <dbReference type="SAM" id="MobiDB-lite"/>
    </source>
</evidence>
<evidence type="ECO:0000313" key="2">
    <source>
        <dbReference type="EMBL" id="GAA2414055.1"/>
    </source>
</evidence>
<feature type="region of interest" description="Disordered" evidence="1">
    <location>
        <begin position="75"/>
        <end position="123"/>
    </location>
</feature>
<feature type="region of interest" description="Disordered" evidence="1">
    <location>
        <begin position="216"/>
        <end position="245"/>
    </location>
</feature>